<proteinExistence type="predicted"/>
<dbReference type="Proteomes" id="UP001059120">
    <property type="component" value="Plasmid p_1"/>
</dbReference>
<dbReference type="EMBL" id="CP090616">
    <property type="protein sequence ID" value="UTT87291.1"/>
    <property type="molecule type" value="Genomic_DNA"/>
</dbReference>
<sequence>MSNKNISSIISLIESGNIIYERAISNVDNEDIRESLFDIYAVKKCVELKLKSLSRSSKQHQIIPDSYTINARRCWIEAEEGQGRADNHLYLKHLSGIEEKTIDDIEILSDQVPELRQEISTIQREVETCRHHLRGLQSMD</sequence>
<dbReference type="RefSeq" id="WP_255232992.1">
    <property type="nucleotide sequence ID" value="NZ_CP090616.1"/>
</dbReference>
<protein>
    <submittedName>
        <fullName evidence="1">DUF2383 domain-containing protein</fullName>
    </submittedName>
</protein>
<organism evidence="1 2">
    <name type="scientific">Vibrio pelagius</name>
    <dbReference type="NCBI Taxonomy" id="28169"/>
    <lineage>
        <taxon>Bacteria</taxon>
        <taxon>Pseudomonadati</taxon>
        <taxon>Pseudomonadota</taxon>
        <taxon>Gammaproteobacteria</taxon>
        <taxon>Vibrionales</taxon>
        <taxon>Vibrionaceae</taxon>
        <taxon>Vibrio</taxon>
    </lineage>
</organism>
<name>A0ABY5GAQ5_VIBPE</name>
<reference evidence="1" key="1">
    <citation type="submission" date="2022-01" db="EMBL/GenBank/DDBJ databases">
        <title>Alginate degradation mechanism of Vibrio pelagius WXL662.</title>
        <authorList>
            <person name="He X."/>
        </authorList>
    </citation>
    <scope>NUCLEOTIDE SEQUENCE</scope>
    <source>
        <strain evidence="1">WXL662</strain>
        <plasmid evidence="1">p_1</plasmid>
    </source>
</reference>
<evidence type="ECO:0000313" key="1">
    <source>
        <dbReference type="EMBL" id="UTT87291.1"/>
    </source>
</evidence>
<evidence type="ECO:0000313" key="2">
    <source>
        <dbReference type="Proteomes" id="UP001059120"/>
    </source>
</evidence>
<keyword evidence="2" id="KW-1185">Reference proteome</keyword>
<dbReference type="InterPro" id="IPR012347">
    <property type="entry name" value="Ferritin-like"/>
</dbReference>
<keyword evidence="1" id="KW-0614">Plasmid</keyword>
<gene>
    <name evidence="1" type="ORF">LZI70_19920</name>
</gene>
<geneLocation type="plasmid" evidence="1 2">
    <name>p_1</name>
</geneLocation>
<dbReference type="Gene3D" id="1.20.1260.10">
    <property type="match status" value="1"/>
</dbReference>
<accession>A0ABY5GAQ5</accession>